<evidence type="ECO:0000313" key="4">
    <source>
        <dbReference type="Proteomes" id="UP001221328"/>
    </source>
</evidence>
<organism evidence="3 4">
    <name type="scientific">Streptomyces gilvifuscus</name>
    <dbReference type="NCBI Taxonomy" id="1550617"/>
    <lineage>
        <taxon>Bacteria</taxon>
        <taxon>Bacillati</taxon>
        <taxon>Actinomycetota</taxon>
        <taxon>Actinomycetes</taxon>
        <taxon>Kitasatosporales</taxon>
        <taxon>Streptomycetaceae</taxon>
        <taxon>Streptomyces</taxon>
    </lineage>
</organism>
<evidence type="ECO:0008006" key="5">
    <source>
        <dbReference type="Google" id="ProtNLM"/>
    </source>
</evidence>
<evidence type="ECO:0000256" key="2">
    <source>
        <dbReference type="SAM" id="SignalP"/>
    </source>
</evidence>
<feature type="chain" id="PRO_5047452052" description="Alpha/beta hydrolase" evidence="2">
    <location>
        <begin position="18"/>
        <end position="371"/>
    </location>
</feature>
<dbReference type="EMBL" id="JAQOSK010000011">
    <property type="protein sequence ID" value="MDC2957960.1"/>
    <property type="molecule type" value="Genomic_DNA"/>
</dbReference>
<name>A0ABT5FZH4_9ACTN</name>
<keyword evidence="2" id="KW-0732">Signal</keyword>
<feature type="region of interest" description="Disordered" evidence="1">
    <location>
        <begin position="290"/>
        <end position="316"/>
    </location>
</feature>
<accession>A0ABT5FZH4</accession>
<feature type="signal peptide" evidence="2">
    <location>
        <begin position="1"/>
        <end position="17"/>
    </location>
</feature>
<dbReference type="InterPro" id="IPR029058">
    <property type="entry name" value="AB_hydrolase_fold"/>
</dbReference>
<dbReference type="Proteomes" id="UP001221328">
    <property type="component" value="Unassembled WGS sequence"/>
</dbReference>
<evidence type="ECO:0000256" key="1">
    <source>
        <dbReference type="SAM" id="MobiDB-lite"/>
    </source>
</evidence>
<sequence>MVQVLRVRLGVTGLALAALVAVLPTGVPGARAQAADAVGVVEYNLGDEAFTDPQDWDGVAEIRAVVHYPLKSAGRLPVVVLLHGQQLSCYSADDADWGSWPCPAGVAPYPSNRGYDYLAEALARDGYVVVSPSANGVNYYMGVAPQRAHLIDRHLRLLQQLNTTGGGPLAGHFTDPRTGRPARVDFEDRLDLTRVGTMGHSVGGEGVMYQAADAHRGELPAGVRIRGVAAVASPGPSGFYDTLVTRTPLAVISAGCWSLGGEAYFDGARGRGGARGFRLRVTKGNHNFYNTEWTTGPGPTDGDDTTCPDTSGRPTAAQQQSLAVTYLRAFYAYTLKNDRSALPVLTGARMFPGIDTQAMSYDGTGLGHRKR</sequence>
<proteinExistence type="predicted"/>
<comment type="caution">
    <text evidence="3">The sequence shown here is derived from an EMBL/GenBank/DDBJ whole genome shotgun (WGS) entry which is preliminary data.</text>
</comment>
<dbReference type="RefSeq" id="WP_272176905.1">
    <property type="nucleotide sequence ID" value="NZ_JAQOSK010000011.1"/>
</dbReference>
<gene>
    <name evidence="3" type="ORF">PO587_26220</name>
</gene>
<dbReference type="Gene3D" id="3.40.50.1820">
    <property type="entry name" value="alpha/beta hydrolase"/>
    <property type="match status" value="1"/>
</dbReference>
<protein>
    <recommendedName>
        <fullName evidence="5">Alpha/beta hydrolase</fullName>
    </recommendedName>
</protein>
<keyword evidence="4" id="KW-1185">Reference proteome</keyword>
<dbReference type="SUPFAM" id="SSF53474">
    <property type="entry name" value="alpha/beta-Hydrolases"/>
    <property type="match status" value="1"/>
</dbReference>
<reference evidence="3 4" key="1">
    <citation type="journal article" date="2015" name="Int. J. Syst. Evol. Microbiol.">
        <title>Streptomyces gilvifuscus sp. nov., an actinomycete that produces antibacterial compounds isolated from soil.</title>
        <authorList>
            <person name="Nguyen T.M."/>
            <person name="Kim J."/>
        </authorList>
    </citation>
    <scope>NUCLEOTIDE SEQUENCE [LARGE SCALE GENOMIC DNA]</scope>
    <source>
        <strain evidence="3 4">T113</strain>
    </source>
</reference>
<evidence type="ECO:0000313" key="3">
    <source>
        <dbReference type="EMBL" id="MDC2957960.1"/>
    </source>
</evidence>